<name>A0A094JJ77_9BACL</name>
<sequence>MPALVGPIKINLVASGAVMQVGDTLYVSPKISSKTFAGAGAFNTGNFIIANNGISLTNTLDCDAFDQNVAGNA</sequence>
<gene>
    <name evidence="2" type="ORF">JS44_00125</name>
</gene>
<comment type="caution">
    <text evidence="2">The sequence shown here is derived from an EMBL/GenBank/DDBJ whole genome shotgun (WGS) entry which is preliminary data.</text>
</comment>
<dbReference type="Pfam" id="PF10676">
    <property type="entry name" value="gerPA"/>
    <property type="match status" value="1"/>
</dbReference>
<comment type="similarity">
    <text evidence="1">Belongs to the GerPA/GerPF family.</text>
</comment>
<accession>A0A094JJ77</accession>
<dbReference type="PANTHER" id="PTHR37808">
    <property type="entry name" value="SPORE GERMINATION PROTEIN-LIKE PROTEIN YDZR-RELATED"/>
    <property type="match status" value="1"/>
</dbReference>
<dbReference type="InterPro" id="IPR019618">
    <property type="entry name" value="Spore_germination_GerPA"/>
</dbReference>
<dbReference type="AlphaFoldDB" id="A0A094JJ77"/>
<proteinExistence type="inferred from homology"/>
<dbReference type="EMBL" id="JPZO01000001">
    <property type="protein sequence ID" value="KFZ32606.1"/>
    <property type="molecule type" value="Genomic_DNA"/>
</dbReference>
<dbReference type="PANTHER" id="PTHR37808:SF1">
    <property type="entry name" value="SPORE GERMINATION PROTEIN-LIKE PROTEIN YDZR"/>
    <property type="match status" value="1"/>
</dbReference>
<protein>
    <submittedName>
        <fullName evidence="2">Spore gernimation protein GerPF</fullName>
    </submittedName>
</protein>
<evidence type="ECO:0000313" key="2">
    <source>
        <dbReference type="EMBL" id="KFZ32606.1"/>
    </source>
</evidence>
<organism evidence="2">
    <name type="scientific">Anoxybacillus flavithermus</name>
    <dbReference type="NCBI Taxonomy" id="33934"/>
    <lineage>
        <taxon>Bacteria</taxon>
        <taxon>Bacillati</taxon>
        <taxon>Bacillota</taxon>
        <taxon>Bacilli</taxon>
        <taxon>Bacillales</taxon>
        <taxon>Anoxybacillaceae</taxon>
        <taxon>Anoxybacillus</taxon>
    </lineage>
</organism>
<reference evidence="2" key="1">
    <citation type="submission" date="2014-08" db="EMBL/GenBank/DDBJ databases">
        <title>Fullgenome sequencing of Anoxybacillus sp.25 isolate from Garga hot-spring Russia.</title>
        <authorList>
            <person name="Rozanov A.S."/>
            <person name="Kotenko A.V."/>
            <person name="Malup T.K."/>
            <person name="Peltek S.E."/>
        </authorList>
    </citation>
    <scope>NUCLEOTIDE SEQUENCE [LARGE SCALE GENOMIC DNA]</scope>
    <source>
        <strain evidence="2">25</strain>
    </source>
</reference>
<evidence type="ECO:0000256" key="1">
    <source>
        <dbReference type="ARBA" id="ARBA00008103"/>
    </source>
</evidence>